<name>I2F7V4_9BACT</name>
<dbReference type="HOGENOM" id="CLU_1600766_0_0_0"/>
<organism evidence="1 2">
    <name type="scientific">Mesotoga prima MesG1.Ag.4.2</name>
    <dbReference type="NCBI Taxonomy" id="660470"/>
    <lineage>
        <taxon>Bacteria</taxon>
        <taxon>Thermotogati</taxon>
        <taxon>Thermotogota</taxon>
        <taxon>Thermotogae</taxon>
        <taxon>Kosmotogales</taxon>
        <taxon>Kosmotogaceae</taxon>
        <taxon>Mesotoga</taxon>
    </lineage>
</organism>
<accession>I2F7V4</accession>
<reference evidence="1 2" key="1">
    <citation type="journal article" date="2012" name="Genome Biol. Evol.">
        <title>Genome Sequence of the Mesophilic Thermotogales Bacterium Mesotoga prima MesG1.Ag.4.2 Reveals the Largest Thermotogales Genome To Date.</title>
        <authorList>
            <person name="Zhaxybayeva O."/>
            <person name="Swithers K.S."/>
            <person name="Foght J."/>
            <person name="Green A.G."/>
            <person name="Bruce D."/>
            <person name="Detter C."/>
            <person name="Han S."/>
            <person name="Teshima H."/>
            <person name="Han J."/>
            <person name="Woyke T."/>
            <person name="Pitluck S."/>
            <person name="Nolan M."/>
            <person name="Ivanova N."/>
            <person name="Pati A."/>
            <person name="Land M.L."/>
            <person name="Dlutek M."/>
            <person name="Doolittle W.F."/>
            <person name="Noll K.M."/>
            <person name="Nesbo C.L."/>
        </authorList>
    </citation>
    <scope>NUCLEOTIDE SEQUENCE [LARGE SCALE GENOMIC DNA]</scope>
    <source>
        <strain evidence="2">mesG1.Ag.4.2</strain>
    </source>
</reference>
<proteinExistence type="predicted"/>
<sequence length="166" mass="19373" precursor="true">MKRSIATAILVTVLAVSCLSRNPTIEAYRNHFYSINFMDVENLSVKLTTEKIDISRNEKRMLKDGDILVYLTDEDRLGKMVILELDKNESGMLLFDFVTYDKNGKVFTEKKDVKFHSSYVFDFDKGIFPKEIEGVKLWWHSTDDIEMYLVPWAPTKLLKYPNAEMN</sequence>
<keyword evidence="2" id="KW-1185">Reference proteome</keyword>
<evidence type="ECO:0000313" key="2">
    <source>
        <dbReference type="Proteomes" id="UP000002881"/>
    </source>
</evidence>
<protein>
    <recommendedName>
        <fullName evidence="3">Lipoprotein</fullName>
    </recommendedName>
</protein>
<evidence type="ECO:0008006" key="3">
    <source>
        <dbReference type="Google" id="ProtNLM"/>
    </source>
</evidence>
<dbReference type="KEGG" id="mpg:Theba_2389"/>
<evidence type="ECO:0000313" key="1">
    <source>
        <dbReference type="EMBL" id="AFK08007.1"/>
    </source>
</evidence>
<dbReference type="PROSITE" id="PS51257">
    <property type="entry name" value="PROKAR_LIPOPROTEIN"/>
    <property type="match status" value="1"/>
</dbReference>
<gene>
    <name evidence="1" type="ORF">Theba_2389</name>
</gene>
<dbReference type="GeneID" id="87108103"/>
<dbReference type="AlphaFoldDB" id="I2F7V4"/>
<dbReference type="STRING" id="660470.Theba_2389"/>
<dbReference type="EMBL" id="CP003532">
    <property type="protein sequence ID" value="AFK08007.1"/>
    <property type="molecule type" value="Genomic_DNA"/>
</dbReference>
<dbReference type="Proteomes" id="UP000002881">
    <property type="component" value="Chromosome"/>
</dbReference>
<dbReference type="RefSeq" id="WP_014731749.1">
    <property type="nucleotide sequence ID" value="NC_017934.1"/>
</dbReference>